<comment type="similarity">
    <text evidence="3 11">Belongs to the protoporphyrinogen/coproporphyrinogen oxidase family. Protoporphyrinogen oxidase subfamily.</text>
</comment>
<keyword evidence="9 11" id="KW-0627">Porphyrin biosynthesis</keyword>
<dbReference type="SUPFAM" id="SSF54373">
    <property type="entry name" value="FAD-linked reductases, C-terminal domain"/>
    <property type="match status" value="1"/>
</dbReference>
<dbReference type="OrthoDB" id="438553at2759"/>
<dbReference type="AlphaFoldDB" id="A0A8H7R6C7"/>
<comment type="function">
    <text evidence="1 11">Catalyzes the 6-electron oxidation of protoporphyrinogen-IX to form protoporphyrin-IX.</text>
</comment>
<comment type="caution">
    <text evidence="13">The sequence shown here is derived from an EMBL/GenBank/DDBJ whole genome shotgun (WGS) entry which is preliminary data.</text>
</comment>
<dbReference type="InterPro" id="IPR004572">
    <property type="entry name" value="Protoporphyrinogen_oxidase"/>
</dbReference>
<evidence type="ECO:0000256" key="4">
    <source>
        <dbReference type="ARBA" id="ARBA00012867"/>
    </source>
</evidence>
<keyword evidence="14" id="KW-1185">Reference proteome</keyword>
<dbReference type="SUPFAM" id="SSF51905">
    <property type="entry name" value="FAD/NAD(P)-binding domain"/>
    <property type="match status" value="1"/>
</dbReference>
<sequence>MSQSVAIVGGGISGLSAAYYLARLAPTSTKITLIEGKERVGGWIKSQRATTPSILFEGGARTLRPKGETGTILLEMIQHLKLHDELVCVPQTDASAQHRYIYYKNEINTLPSNLTSAVFKKPPVMKSVLLAGLLEPFRKSRFAKDGTTKDGKEDESVYDFMRRRFNEDTALNLMGALTHGIYAGDIKTLSLQSTFRMLYEAEKNYGSVVVGMMKGAGNTSSMRERGMAVRARAHDPDWFSKMEKMNLIGFKKGMESLPQTLLSYLKECDNVRIVTQDPVQSITQLDNESKIKTRGGEELYADHVISTIPSFSLDRLIEGKLPHLSHNPSCDVAVVNLAYDGNTRLAQDGFGFLTPHRDTNGAKIPVPGTLGVIFDSNVLKEEEARVTVMMGGADWKDAFKVGIDQVTEKEAYEKAKTVMSAFLNIQNEPKAWMVHLQKQCIPQYLVGHQSRMRQLHQALTEVYGHRLSVTGASYMGVSVPDCIKNSRMLVEELLVSGALGSQEKIVTGLGKTMTDDLKDSRRLSKGNSSVIMMA</sequence>
<evidence type="ECO:0000259" key="12">
    <source>
        <dbReference type="Pfam" id="PF01593"/>
    </source>
</evidence>
<dbReference type="GO" id="GO:0006782">
    <property type="term" value="P:protoporphyrinogen IX biosynthetic process"/>
    <property type="evidence" value="ECO:0007669"/>
    <property type="project" value="UniProtKB-UniRule"/>
</dbReference>
<evidence type="ECO:0000256" key="7">
    <source>
        <dbReference type="ARBA" id="ARBA00023002"/>
    </source>
</evidence>
<dbReference type="EC" id="1.3.3.4" evidence="4 11"/>
<dbReference type="InterPro" id="IPR002937">
    <property type="entry name" value="Amino_oxidase"/>
</dbReference>
<evidence type="ECO:0000256" key="9">
    <source>
        <dbReference type="ARBA" id="ARBA00023244"/>
    </source>
</evidence>
<evidence type="ECO:0000256" key="1">
    <source>
        <dbReference type="ARBA" id="ARBA00002600"/>
    </source>
</evidence>
<evidence type="ECO:0000256" key="8">
    <source>
        <dbReference type="ARBA" id="ARBA00023133"/>
    </source>
</evidence>
<evidence type="ECO:0000256" key="5">
    <source>
        <dbReference type="ARBA" id="ARBA00022630"/>
    </source>
</evidence>
<keyword evidence="5 11" id="KW-0285">Flavoprotein</keyword>
<keyword evidence="8 11" id="KW-0350">Heme biosynthesis</keyword>
<reference evidence="13" key="1">
    <citation type="submission" date="2020-12" db="EMBL/GenBank/DDBJ databases">
        <title>Metabolic potential, ecology and presence of endohyphal bacteria is reflected in genomic diversity of Mucoromycotina.</title>
        <authorList>
            <person name="Muszewska A."/>
            <person name="Okrasinska A."/>
            <person name="Steczkiewicz K."/>
            <person name="Drgas O."/>
            <person name="Orlowska M."/>
            <person name="Perlinska-Lenart U."/>
            <person name="Aleksandrzak-Piekarczyk T."/>
            <person name="Szatraj K."/>
            <person name="Zielenkiewicz U."/>
            <person name="Pilsyk S."/>
            <person name="Malc E."/>
            <person name="Mieczkowski P."/>
            <person name="Kruszewska J.S."/>
            <person name="Biernat P."/>
            <person name="Pawlowska J."/>
        </authorList>
    </citation>
    <scope>NUCLEOTIDE SEQUENCE</scope>
    <source>
        <strain evidence="13">WA0000017839</strain>
    </source>
</reference>
<evidence type="ECO:0000256" key="2">
    <source>
        <dbReference type="ARBA" id="ARBA00005073"/>
    </source>
</evidence>
<dbReference type="PANTHER" id="PTHR42923:SF3">
    <property type="entry name" value="PROTOPORPHYRINOGEN OXIDASE"/>
    <property type="match status" value="1"/>
</dbReference>
<evidence type="ECO:0000256" key="6">
    <source>
        <dbReference type="ARBA" id="ARBA00022827"/>
    </source>
</evidence>
<comment type="pathway">
    <text evidence="2 11">Porphyrin-containing compound metabolism; protoporphyrin-IX biosynthesis; protoporphyrin-IX from protoporphyrinogen-IX: step 1/1.</text>
</comment>
<dbReference type="Proteomes" id="UP000603453">
    <property type="component" value="Unassembled WGS sequence"/>
</dbReference>
<evidence type="ECO:0000256" key="11">
    <source>
        <dbReference type="RuleBase" id="RU367069"/>
    </source>
</evidence>
<dbReference type="EMBL" id="JAEPRD010000040">
    <property type="protein sequence ID" value="KAG2205008.1"/>
    <property type="molecule type" value="Genomic_DNA"/>
</dbReference>
<accession>A0A8H7R6C7</accession>
<evidence type="ECO:0000256" key="3">
    <source>
        <dbReference type="ARBA" id="ARBA00010551"/>
    </source>
</evidence>
<comment type="subcellular location">
    <subcellularLocation>
        <location evidence="11">Mitochondrion inner membrane</location>
    </subcellularLocation>
</comment>
<keyword evidence="7 11" id="KW-0560">Oxidoreductase</keyword>
<organism evidence="13 14">
    <name type="scientific">Mucor saturninus</name>
    <dbReference type="NCBI Taxonomy" id="64648"/>
    <lineage>
        <taxon>Eukaryota</taxon>
        <taxon>Fungi</taxon>
        <taxon>Fungi incertae sedis</taxon>
        <taxon>Mucoromycota</taxon>
        <taxon>Mucoromycotina</taxon>
        <taxon>Mucoromycetes</taxon>
        <taxon>Mucorales</taxon>
        <taxon>Mucorineae</taxon>
        <taxon>Mucoraceae</taxon>
        <taxon>Mucor</taxon>
    </lineage>
</organism>
<dbReference type="InterPro" id="IPR036188">
    <property type="entry name" value="FAD/NAD-bd_sf"/>
</dbReference>
<evidence type="ECO:0000313" key="13">
    <source>
        <dbReference type="EMBL" id="KAG2205008.1"/>
    </source>
</evidence>
<dbReference type="GO" id="GO:0005743">
    <property type="term" value="C:mitochondrial inner membrane"/>
    <property type="evidence" value="ECO:0007669"/>
    <property type="project" value="UniProtKB-SubCell"/>
</dbReference>
<feature type="domain" description="Amine oxidase" evidence="12">
    <location>
        <begin position="12"/>
        <end position="485"/>
    </location>
</feature>
<gene>
    <name evidence="13" type="ORF">INT47_002632</name>
</gene>
<comment type="catalytic activity">
    <reaction evidence="10 11">
        <text>protoporphyrinogen IX + 3 O2 = protoporphyrin IX + 3 H2O2</text>
        <dbReference type="Rhea" id="RHEA:25576"/>
        <dbReference type="ChEBI" id="CHEBI:15379"/>
        <dbReference type="ChEBI" id="CHEBI:16240"/>
        <dbReference type="ChEBI" id="CHEBI:57306"/>
        <dbReference type="ChEBI" id="CHEBI:57307"/>
        <dbReference type="EC" id="1.3.3.4"/>
    </reaction>
</comment>
<dbReference type="InterPro" id="IPR050464">
    <property type="entry name" value="Zeta_carotene_desat/Oxidored"/>
</dbReference>
<name>A0A8H7R6C7_9FUNG</name>
<comment type="cofactor">
    <cofactor evidence="11">
        <name>FAD</name>
        <dbReference type="ChEBI" id="CHEBI:57692"/>
    </cofactor>
    <text evidence="11">Binds 1 FAD per subunit.</text>
</comment>
<dbReference type="NCBIfam" id="TIGR00562">
    <property type="entry name" value="proto_IX_ox"/>
    <property type="match status" value="1"/>
</dbReference>
<protein>
    <recommendedName>
        <fullName evidence="4 11">Protoporphyrinogen oxidase</fullName>
        <ecNumber evidence="4 11">1.3.3.4</ecNumber>
    </recommendedName>
</protein>
<evidence type="ECO:0000313" key="14">
    <source>
        <dbReference type="Proteomes" id="UP000603453"/>
    </source>
</evidence>
<dbReference type="PANTHER" id="PTHR42923">
    <property type="entry name" value="PROTOPORPHYRINOGEN OXIDASE"/>
    <property type="match status" value="1"/>
</dbReference>
<dbReference type="GO" id="GO:0004729">
    <property type="term" value="F:oxygen-dependent protoporphyrinogen oxidase activity"/>
    <property type="evidence" value="ECO:0007669"/>
    <property type="project" value="UniProtKB-UniRule"/>
</dbReference>
<evidence type="ECO:0000256" key="10">
    <source>
        <dbReference type="ARBA" id="ARBA00047554"/>
    </source>
</evidence>
<proteinExistence type="inferred from homology"/>
<dbReference type="Gene3D" id="3.50.50.60">
    <property type="entry name" value="FAD/NAD(P)-binding domain"/>
    <property type="match status" value="1"/>
</dbReference>
<dbReference type="UniPathway" id="UPA00251">
    <property type="reaction ID" value="UER00324"/>
</dbReference>
<keyword evidence="6 11" id="KW-0274">FAD</keyword>
<dbReference type="Pfam" id="PF01593">
    <property type="entry name" value="Amino_oxidase"/>
    <property type="match status" value="1"/>
</dbReference>